<sequence>MLVGFVLLVGNPWTYQELAVALSDPDSAFRVLDVMLTYPRWHVDVDRVGPFLFWFANLRTVLFVLLAVAGLSRVSRWVNEAAGGVALFVATVGLTTLSASIAGLVSGMVGVVLLDAGAALPYYVPDQAEDFFLSQLGTSAMFGVLFGSVLGAVVANQRRNPANRERPARAPKSLW</sequence>
<feature type="transmembrane region" description="Helical" evidence="1">
    <location>
        <begin position="51"/>
        <end position="72"/>
    </location>
</feature>
<protein>
    <submittedName>
        <fullName evidence="2">Uncharacterized protein</fullName>
    </submittedName>
</protein>
<dbReference type="EMBL" id="FOYL01000002">
    <property type="protein sequence ID" value="SFR03735.1"/>
    <property type="molecule type" value="Genomic_DNA"/>
</dbReference>
<feature type="transmembrane region" description="Helical" evidence="1">
    <location>
        <begin position="132"/>
        <end position="155"/>
    </location>
</feature>
<evidence type="ECO:0000256" key="1">
    <source>
        <dbReference type="SAM" id="Phobius"/>
    </source>
</evidence>
<gene>
    <name evidence="2" type="ORF">SAMN04488564_102379</name>
</gene>
<keyword evidence="1" id="KW-1133">Transmembrane helix</keyword>
<dbReference type="AlphaFoldDB" id="A0A1I6DE42"/>
<keyword evidence="1" id="KW-0472">Membrane</keyword>
<feature type="transmembrane region" description="Helical" evidence="1">
    <location>
        <begin position="84"/>
        <end position="112"/>
    </location>
</feature>
<dbReference type="STRING" id="84724.SAMN04488564_102379"/>
<dbReference type="Proteomes" id="UP000198583">
    <property type="component" value="Unassembled WGS sequence"/>
</dbReference>
<keyword evidence="1" id="KW-0812">Transmembrane</keyword>
<proteinExistence type="predicted"/>
<evidence type="ECO:0000313" key="3">
    <source>
        <dbReference type="Proteomes" id="UP000198583"/>
    </source>
</evidence>
<name>A0A1I6DE42_9PSEU</name>
<organism evidence="2 3">
    <name type="scientific">Lentzea waywayandensis</name>
    <dbReference type="NCBI Taxonomy" id="84724"/>
    <lineage>
        <taxon>Bacteria</taxon>
        <taxon>Bacillati</taxon>
        <taxon>Actinomycetota</taxon>
        <taxon>Actinomycetes</taxon>
        <taxon>Pseudonocardiales</taxon>
        <taxon>Pseudonocardiaceae</taxon>
        <taxon>Lentzea</taxon>
    </lineage>
</organism>
<evidence type="ECO:0000313" key="2">
    <source>
        <dbReference type="EMBL" id="SFR03735.1"/>
    </source>
</evidence>
<reference evidence="3" key="1">
    <citation type="submission" date="2016-10" db="EMBL/GenBank/DDBJ databases">
        <authorList>
            <person name="Varghese N."/>
            <person name="Submissions S."/>
        </authorList>
    </citation>
    <scope>NUCLEOTIDE SEQUENCE [LARGE SCALE GENOMIC DNA]</scope>
    <source>
        <strain evidence="3">DSM 44232</strain>
    </source>
</reference>
<keyword evidence="3" id="KW-1185">Reference proteome</keyword>
<accession>A0A1I6DE42</accession>